<dbReference type="InterPro" id="IPR039008">
    <property type="entry name" value="IF_rod_dom"/>
</dbReference>
<reference evidence="9" key="2">
    <citation type="submission" date="2025-08" db="UniProtKB">
        <authorList>
            <consortium name="Ensembl"/>
        </authorList>
    </citation>
    <scope>IDENTIFICATION</scope>
</reference>
<evidence type="ECO:0000256" key="1">
    <source>
        <dbReference type="ARBA" id="ARBA00018571"/>
    </source>
</evidence>
<dbReference type="AlphaFoldDB" id="A0A674MDF6"/>
<evidence type="ECO:0000256" key="5">
    <source>
        <dbReference type="RuleBase" id="RU000685"/>
    </source>
</evidence>
<dbReference type="SUPFAM" id="SSF90257">
    <property type="entry name" value="Myosin rod fragments"/>
    <property type="match status" value="1"/>
</dbReference>
<dbReference type="PANTHER" id="PTHR45652">
    <property type="entry name" value="GLIAL FIBRILLARY ACIDIC PROTEIN"/>
    <property type="match status" value="1"/>
</dbReference>
<dbReference type="Gene3D" id="1.20.5.170">
    <property type="match status" value="1"/>
</dbReference>
<comment type="similarity">
    <text evidence="4 5">Belongs to the intermediate filament family.</text>
</comment>
<dbReference type="Gene3D" id="1.20.5.500">
    <property type="entry name" value="Single helix bin"/>
    <property type="match status" value="1"/>
</dbReference>
<feature type="compositionally biased region" description="Polar residues" evidence="7">
    <location>
        <begin position="17"/>
        <end position="36"/>
    </location>
</feature>
<dbReference type="Proteomes" id="UP000005226">
    <property type="component" value="Chromosome 5"/>
</dbReference>
<evidence type="ECO:0000256" key="3">
    <source>
        <dbReference type="ARBA" id="ARBA00023054"/>
    </source>
</evidence>
<feature type="domain" description="IF rod" evidence="8">
    <location>
        <begin position="90"/>
        <end position="398"/>
    </location>
</feature>
<feature type="coiled-coil region" evidence="6">
    <location>
        <begin position="108"/>
        <end position="238"/>
    </location>
</feature>
<reference evidence="9 10" key="1">
    <citation type="journal article" date="2011" name="Genome Biol. Evol.">
        <title>Integration of the genetic map and genome assembly of fugu facilitates insights into distinct features of genome evolution in teleosts and mammals.</title>
        <authorList>
            <person name="Kai W."/>
            <person name="Kikuchi K."/>
            <person name="Tohari S."/>
            <person name="Chew A.K."/>
            <person name="Tay A."/>
            <person name="Fujiwara A."/>
            <person name="Hosoya S."/>
            <person name="Suetake H."/>
            <person name="Naruse K."/>
            <person name="Brenner S."/>
            <person name="Suzuki Y."/>
            <person name="Venkatesh B."/>
        </authorList>
    </citation>
    <scope>NUCLEOTIDE SEQUENCE [LARGE SCALE GENOMIC DNA]</scope>
</reference>
<dbReference type="SUPFAM" id="SSF64593">
    <property type="entry name" value="Intermediate filament protein, coiled coil region"/>
    <property type="match status" value="2"/>
</dbReference>
<sequence>MESQRFQSSYRKRYGPQVSSSSATLRMGTLSSSRSSWHGPARNLTHSSPISRLSFSSPSAALLLGSLGDRLDFSADTLMKAQYKETRTNEKMEMMGLNDRFASFIEKVRLLEQQNKVLVTELNQLKGREPSRLGDIYQGELRELRTQVDGLTAGKARLEIERDNLAADLATLKQRLQEEIGLRQEAENNLSAYRQDVDEASLNRVQLERKIDSLQDEINFLKKTHDEELRELQELIAAQQVHVDLDVSKPDLTAALRDIRLQYETVASSNMQETEEWYRSKFSDLTDAAGRNAEALRQAKQEANEHRRQLQVLNCDLEALRGANESLERQLRDMEDRFSTETAGYQDTVSHLEEDIRALKEEMARHLQEYQDLLNVKLALDIEIATYRKLLEGEESRITIPVQSFSNLQFRDTNLDTMIPEAHGKRSILVRTVETRDGEVSCFHAPVYAPDATGKGPMLNLISFLCFRSSRNRRLSTRIFPDSPSKPSHPFIFLFRRLKHNITVKESPPWLETHHPYLCGFCINRLV</sequence>
<dbReference type="SMART" id="SM01391">
    <property type="entry name" value="Filament"/>
    <property type="match status" value="1"/>
</dbReference>
<dbReference type="InterPro" id="IPR018039">
    <property type="entry name" value="IF_conserved"/>
</dbReference>
<accession>A0A674MDF6</accession>
<dbReference type="Gene3D" id="1.20.5.1160">
    <property type="entry name" value="Vasodilator-stimulated phosphoprotein"/>
    <property type="match status" value="1"/>
</dbReference>
<dbReference type="OMA" id="QYETMAT"/>
<dbReference type="InterPro" id="IPR006821">
    <property type="entry name" value="Intermed_filament_DNA-bd"/>
</dbReference>
<dbReference type="FunFam" id="1.20.5.1160:FF:000001">
    <property type="entry name" value="Keratin type II"/>
    <property type="match status" value="1"/>
</dbReference>
<dbReference type="InterPro" id="IPR050405">
    <property type="entry name" value="Intermediate_filament"/>
</dbReference>
<evidence type="ECO:0000259" key="8">
    <source>
        <dbReference type="PROSITE" id="PS51842"/>
    </source>
</evidence>
<feature type="coiled-coil region" evidence="6">
    <location>
        <begin position="293"/>
        <end position="376"/>
    </location>
</feature>
<evidence type="ECO:0000256" key="2">
    <source>
        <dbReference type="ARBA" id="ARBA00022754"/>
    </source>
</evidence>
<dbReference type="GO" id="GO:0005200">
    <property type="term" value="F:structural constituent of cytoskeleton"/>
    <property type="evidence" value="ECO:0007669"/>
    <property type="project" value="TreeGrafter"/>
</dbReference>
<dbReference type="Pfam" id="PF04732">
    <property type="entry name" value="Filament_head"/>
    <property type="match status" value="1"/>
</dbReference>
<evidence type="ECO:0000256" key="7">
    <source>
        <dbReference type="SAM" id="MobiDB-lite"/>
    </source>
</evidence>
<proteinExistence type="inferred from homology"/>
<dbReference type="GO" id="GO:0045109">
    <property type="term" value="P:intermediate filament organization"/>
    <property type="evidence" value="ECO:0007669"/>
    <property type="project" value="TreeGrafter"/>
</dbReference>
<dbReference type="FunCoup" id="A0A674MDF6">
    <property type="interactions" value="354"/>
</dbReference>
<dbReference type="PANTHER" id="PTHR45652:SF9">
    <property type="entry name" value="GLIAL FIBRILLARY ACIDIC PROTEIN"/>
    <property type="match status" value="1"/>
</dbReference>
<evidence type="ECO:0000313" key="10">
    <source>
        <dbReference type="Proteomes" id="UP000005226"/>
    </source>
</evidence>
<dbReference type="GO" id="GO:1904714">
    <property type="term" value="P:regulation of chaperone-mediated autophagy"/>
    <property type="evidence" value="ECO:0007669"/>
    <property type="project" value="TreeGrafter"/>
</dbReference>
<evidence type="ECO:0000256" key="6">
    <source>
        <dbReference type="SAM" id="Coils"/>
    </source>
</evidence>
<protein>
    <recommendedName>
        <fullName evidence="1">Glial fibrillary acidic protein</fullName>
    </recommendedName>
</protein>
<dbReference type="GO" id="GO:0042995">
    <property type="term" value="C:cell projection"/>
    <property type="evidence" value="ECO:0007669"/>
    <property type="project" value="TreeGrafter"/>
</dbReference>
<keyword evidence="3 6" id="KW-0175">Coiled coil</keyword>
<evidence type="ECO:0000313" key="9">
    <source>
        <dbReference type="Ensembl" id="ENSTRUP00000059079.1"/>
    </source>
</evidence>
<name>A0A674MDF6_TAKRU</name>
<dbReference type="GO" id="GO:0005737">
    <property type="term" value="C:cytoplasm"/>
    <property type="evidence" value="ECO:0007669"/>
    <property type="project" value="Ensembl"/>
</dbReference>
<feature type="region of interest" description="Disordered" evidence="7">
    <location>
        <begin position="1"/>
        <end position="43"/>
    </location>
</feature>
<dbReference type="PROSITE" id="PS51842">
    <property type="entry name" value="IF_ROD_2"/>
    <property type="match status" value="1"/>
</dbReference>
<dbReference type="PROSITE" id="PS00226">
    <property type="entry name" value="IF_ROD_1"/>
    <property type="match status" value="1"/>
</dbReference>
<dbReference type="GO" id="GO:0045098">
    <property type="term" value="C:type III intermediate filament"/>
    <property type="evidence" value="ECO:0007669"/>
    <property type="project" value="Ensembl"/>
</dbReference>
<evidence type="ECO:0000256" key="4">
    <source>
        <dbReference type="ARBA" id="ARBA00061646"/>
    </source>
</evidence>
<dbReference type="InParanoid" id="A0A674MDF6"/>
<reference evidence="9" key="3">
    <citation type="submission" date="2025-09" db="UniProtKB">
        <authorList>
            <consortium name="Ensembl"/>
        </authorList>
    </citation>
    <scope>IDENTIFICATION</scope>
</reference>
<gene>
    <name evidence="9" type="primary">gfap</name>
</gene>
<dbReference type="FunFam" id="1.20.5.500:FF:000001">
    <property type="entry name" value="Type II keratin 23"/>
    <property type="match status" value="1"/>
</dbReference>
<dbReference type="Pfam" id="PF00038">
    <property type="entry name" value="Filament"/>
    <property type="match status" value="1"/>
</dbReference>
<keyword evidence="2 5" id="KW-0403">Intermediate filament</keyword>
<organism evidence="9 10">
    <name type="scientific">Takifugu rubripes</name>
    <name type="common">Japanese pufferfish</name>
    <name type="synonym">Fugu rubripes</name>
    <dbReference type="NCBI Taxonomy" id="31033"/>
    <lineage>
        <taxon>Eukaryota</taxon>
        <taxon>Metazoa</taxon>
        <taxon>Chordata</taxon>
        <taxon>Craniata</taxon>
        <taxon>Vertebrata</taxon>
        <taxon>Euteleostomi</taxon>
        <taxon>Actinopterygii</taxon>
        <taxon>Neopterygii</taxon>
        <taxon>Teleostei</taxon>
        <taxon>Neoteleostei</taxon>
        <taxon>Acanthomorphata</taxon>
        <taxon>Eupercaria</taxon>
        <taxon>Tetraodontiformes</taxon>
        <taxon>Tetradontoidea</taxon>
        <taxon>Tetraodontidae</taxon>
        <taxon>Takifugu</taxon>
    </lineage>
</organism>
<keyword evidence="10" id="KW-1185">Reference proteome</keyword>
<dbReference type="FunFam" id="1.20.5.170:FF:000002">
    <property type="entry name" value="Type I keratin KA11"/>
    <property type="match status" value="1"/>
</dbReference>
<dbReference type="GeneTree" id="ENSGT00940000159539"/>
<dbReference type="Ensembl" id="ENSTRUT00000064153.1">
    <property type="protein sequence ID" value="ENSTRUP00000059079.1"/>
    <property type="gene ID" value="ENSTRUG00000009954.3"/>
</dbReference>